<feature type="domain" description="Conjugative transposon TraM C-terminal" evidence="2">
    <location>
        <begin position="312"/>
        <end position="461"/>
    </location>
</feature>
<dbReference type="EMBL" id="WELI01000014">
    <property type="protein sequence ID" value="KAB7726678.1"/>
    <property type="molecule type" value="Genomic_DNA"/>
</dbReference>
<proteinExistence type="predicted"/>
<dbReference type="Pfam" id="PF12508">
    <property type="entry name" value="Transposon_TraM"/>
    <property type="match status" value="1"/>
</dbReference>
<dbReference type="AlphaFoldDB" id="A0A7J5TT07"/>
<evidence type="ECO:0000313" key="4">
    <source>
        <dbReference type="Proteomes" id="UP000488299"/>
    </source>
</evidence>
<reference evidence="3 4" key="1">
    <citation type="submission" date="2019-10" db="EMBL/GenBank/DDBJ databases">
        <title>Rudanella paleaurantiibacter sp. nov., isolated from sludge.</title>
        <authorList>
            <person name="Xu S.Q."/>
        </authorList>
    </citation>
    <scope>NUCLEOTIDE SEQUENCE [LARGE SCALE GENOMIC DNA]</scope>
    <source>
        <strain evidence="3 4">HX-22-17</strain>
    </source>
</reference>
<protein>
    <submittedName>
        <fullName evidence="3">Conjugative transposon protein TraM</fullName>
    </submittedName>
</protein>
<comment type="caution">
    <text evidence="3">The sequence shown here is derived from an EMBL/GenBank/DDBJ whole genome shotgun (WGS) entry which is preliminary data.</text>
</comment>
<feature type="region of interest" description="Disordered" evidence="1">
    <location>
        <begin position="193"/>
        <end position="234"/>
    </location>
</feature>
<evidence type="ECO:0000313" key="3">
    <source>
        <dbReference type="EMBL" id="KAB7726678.1"/>
    </source>
</evidence>
<keyword evidence="4" id="KW-1185">Reference proteome</keyword>
<name>A0A7J5TT07_9BACT</name>
<dbReference type="Proteomes" id="UP000488299">
    <property type="component" value="Unassembled WGS sequence"/>
</dbReference>
<evidence type="ECO:0000256" key="1">
    <source>
        <dbReference type="SAM" id="MobiDB-lite"/>
    </source>
</evidence>
<sequence length="461" mass="49441">MAASICLKTRIPKTRQILCMATLTQTGQHKRDVRELLADGRFRLALGLLLLSISAFVVHQVKNREPELLEANNLNTTVPSALVDSTSKSKLDLMAQAHESVPMALPGADSQASLTATGAGMQPLGAPTVGVPTVSPSSPAVSPSMALPGMTGAASGGGVAAAPGASVPGSLDRYMYRRNVPTDEEFKTLSDYYETPAESAPNRSSARPRTVAHNDDEDDNDDKPQASPAVQYKKAQDLNRLKSLLEEYKRDKDAKAVARQEAELKPQKLAKSDVVSGLDGLDRSRNSFYGLFSQESRQESESRDEAINGTFRAVINQNQTVVNGGRVQLRLLEDMTIQDVVIPRGTLLYGVGNFGAERVGVQITSVQLQNRIYPIRLSVYDMDGLPGIYVPNVIAVQEGRLATAQAIGGVNINTPTSGSNIGQAAAASAAQAGVRGVQNLFQRKARLQKAALKSNYYVLLR</sequence>
<gene>
    <name evidence="3" type="primary">traM</name>
    <name evidence="3" type="ORF">F5984_23915</name>
</gene>
<organism evidence="3 4">
    <name type="scientific">Rudanella paleaurantiibacter</name>
    <dbReference type="NCBI Taxonomy" id="2614655"/>
    <lineage>
        <taxon>Bacteria</taxon>
        <taxon>Pseudomonadati</taxon>
        <taxon>Bacteroidota</taxon>
        <taxon>Cytophagia</taxon>
        <taxon>Cytophagales</taxon>
        <taxon>Cytophagaceae</taxon>
        <taxon>Rudanella</taxon>
    </lineage>
</organism>
<accession>A0A7J5TT07</accession>
<dbReference type="InterPro" id="IPR055407">
    <property type="entry name" value="TraM_C"/>
</dbReference>
<evidence type="ECO:0000259" key="2">
    <source>
        <dbReference type="Pfam" id="PF12508"/>
    </source>
</evidence>